<keyword evidence="2 5" id="KW-0645">Protease</keyword>
<dbReference type="InterPro" id="IPR040636">
    <property type="entry name" value="PatG_C"/>
</dbReference>
<dbReference type="InterPro" id="IPR040483">
    <property type="entry name" value="PatG_dom"/>
</dbReference>
<dbReference type="Gene3D" id="3.40.50.200">
    <property type="entry name" value="Peptidase S8/S53 domain"/>
    <property type="match status" value="1"/>
</dbReference>
<dbReference type="InterPro" id="IPR051048">
    <property type="entry name" value="Peptidase_S8/S53_subtilisin"/>
</dbReference>
<accession>A0A5N0USR2</accession>
<evidence type="ECO:0000256" key="5">
    <source>
        <dbReference type="PROSITE-ProRule" id="PRU01240"/>
    </source>
</evidence>
<feature type="active site" description="Charge relay system" evidence="5">
    <location>
        <position position="63"/>
    </location>
</feature>
<dbReference type="CDD" id="cd07476">
    <property type="entry name" value="Peptidases_S8_thiazoline_oxidase_subtilisin-like_protease"/>
    <property type="match status" value="1"/>
</dbReference>
<evidence type="ECO:0000313" key="10">
    <source>
        <dbReference type="EMBL" id="KAA9152093.1"/>
    </source>
</evidence>
<evidence type="ECO:0000256" key="3">
    <source>
        <dbReference type="ARBA" id="ARBA00022801"/>
    </source>
</evidence>
<dbReference type="InterPro" id="IPR015500">
    <property type="entry name" value="Peptidase_S8_subtilisin-rel"/>
</dbReference>
<dbReference type="PROSITE" id="PS51892">
    <property type="entry name" value="SUBTILASE"/>
    <property type="match status" value="1"/>
</dbReference>
<evidence type="ECO:0000259" key="7">
    <source>
        <dbReference type="Pfam" id="PF00082"/>
    </source>
</evidence>
<feature type="domain" description="PatG" evidence="8">
    <location>
        <begin position="367"/>
        <end position="450"/>
    </location>
</feature>
<name>A0A5N0USR2_9PSEU</name>
<feature type="domain" description="PatG C-terminal" evidence="9">
    <location>
        <begin position="574"/>
        <end position="696"/>
    </location>
</feature>
<organism evidence="10 11">
    <name type="scientific">Amycolatopsis acidicola</name>
    <dbReference type="NCBI Taxonomy" id="2596893"/>
    <lineage>
        <taxon>Bacteria</taxon>
        <taxon>Bacillati</taxon>
        <taxon>Actinomycetota</taxon>
        <taxon>Actinomycetes</taxon>
        <taxon>Pseudonocardiales</taxon>
        <taxon>Pseudonocardiaceae</taxon>
        <taxon>Amycolatopsis</taxon>
    </lineage>
</organism>
<dbReference type="Pfam" id="PF18047">
    <property type="entry name" value="PatG_D"/>
    <property type="match status" value="1"/>
</dbReference>
<evidence type="ECO:0000256" key="1">
    <source>
        <dbReference type="ARBA" id="ARBA00011073"/>
    </source>
</evidence>
<evidence type="ECO:0000259" key="8">
    <source>
        <dbReference type="Pfam" id="PF18047"/>
    </source>
</evidence>
<comment type="similarity">
    <text evidence="1 5">Belongs to the peptidase S8 family.</text>
</comment>
<feature type="domain" description="Peptidase S8/S53" evidence="7">
    <location>
        <begin position="22"/>
        <end position="265"/>
    </location>
</feature>
<dbReference type="AlphaFoldDB" id="A0A5N0USR2"/>
<evidence type="ECO:0000256" key="4">
    <source>
        <dbReference type="ARBA" id="ARBA00022825"/>
    </source>
</evidence>
<dbReference type="GO" id="GO:0004252">
    <property type="term" value="F:serine-type endopeptidase activity"/>
    <property type="evidence" value="ECO:0007669"/>
    <property type="project" value="UniProtKB-UniRule"/>
</dbReference>
<dbReference type="Pfam" id="PF18065">
    <property type="entry name" value="PatG_C"/>
    <property type="match status" value="1"/>
</dbReference>
<dbReference type="OrthoDB" id="9816306at2"/>
<protein>
    <submittedName>
        <fullName evidence="10">S8 family serine peptidase</fullName>
    </submittedName>
</protein>
<keyword evidence="11" id="KW-1185">Reference proteome</keyword>
<evidence type="ECO:0000256" key="6">
    <source>
        <dbReference type="SAM" id="MobiDB-lite"/>
    </source>
</evidence>
<comment type="caution">
    <text evidence="10">The sequence shown here is derived from an EMBL/GenBank/DDBJ whole genome shotgun (WGS) entry which is preliminary data.</text>
</comment>
<feature type="active site" description="Charge relay system" evidence="5">
    <location>
        <position position="227"/>
    </location>
</feature>
<dbReference type="Proteomes" id="UP000319769">
    <property type="component" value="Unassembled WGS sequence"/>
</dbReference>
<dbReference type="RefSeq" id="WP_150980697.1">
    <property type="nucleotide sequence ID" value="NZ_VMNW02000092.1"/>
</dbReference>
<feature type="compositionally biased region" description="Low complexity" evidence="6">
    <location>
        <begin position="315"/>
        <end position="328"/>
    </location>
</feature>
<dbReference type="InterPro" id="IPR000209">
    <property type="entry name" value="Peptidase_S8/S53_dom"/>
</dbReference>
<dbReference type="InterPro" id="IPR034056">
    <property type="entry name" value="Pep_S8_PatG/PatA-like"/>
</dbReference>
<evidence type="ECO:0000313" key="11">
    <source>
        <dbReference type="Proteomes" id="UP000319769"/>
    </source>
</evidence>
<evidence type="ECO:0000259" key="9">
    <source>
        <dbReference type="Pfam" id="PF18065"/>
    </source>
</evidence>
<dbReference type="SUPFAM" id="SSF52743">
    <property type="entry name" value="Subtilisin-like"/>
    <property type="match status" value="1"/>
</dbReference>
<proteinExistence type="inferred from homology"/>
<dbReference type="PANTHER" id="PTHR43399">
    <property type="entry name" value="SUBTILISIN-RELATED"/>
    <property type="match status" value="1"/>
</dbReference>
<gene>
    <name evidence="10" type="ORF">FPZ12_037555</name>
</gene>
<dbReference type="EMBL" id="VMNW02000092">
    <property type="protein sequence ID" value="KAA9152093.1"/>
    <property type="molecule type" value="Genomic_DNA"/>
</dbReference>
<feature type="compositionally biased region" description="Pro residues" evidence="6">
    <location>
        <begin position="329"/>
        <end position="346"/>
    </location>
</feature>
<dbReference type="GO" id="GO:0006508">
    <property type="term" value="P:proteolysis"/>
    <property type="evidence" value="ECO:0007669"/>
    <property type="project" value="UniProtKB-KW"/>
</dbReference>
<keyword evidence="3 5" id="KW-0378">Hydrolase</keyword>
<reference evidence="10" key="1">
    <citation type="submission" date="2019-09" db="EMBL/GenBank/DDBJ databases">
        <authorList>
            <person name="Teo W.F.A."/>
            <person name="Duangmal K."/>
        </authorList>
    </citation>
    <scope>NUCLEOTIDE SEQUENCE [LARGE SCALE GENOMIC DNA]</scope>
    <source>
        <strain evidence="10">K81G1</strain>
    </source>
</reference>
<sequence length="700" mass="73321">MEPRSVLGELAVEREELLGDPGIRVAVLDGPVDLGHPCFAGADLTRLDTLVPGEAGPGPMSVHGTHVASLLFGQPGSPVEGLVPRCTGLIVPVFPDGGQPRQTRVSQLDLARAIENALLAGAHVINISGGERTPDGEPDSILAQALRHCADDGVLVVAATGNDGCECVQVPGAVRSVLAVGAAAPDGTPLESSNWGTAYRRNGVLAPGERIAGAEPGGGVRELTGSSFATPLVSGAAALLLSAQLRGGWQPDPAGVGRVILDTATPCEPSGDGACERFLAGGLHVARAHDHVTRGRRTAVTTSEIAVEPAPGQPPEQADPAGVAAAGEPAPPPPPEPPPPPAPPVGVRPSEGGSSCSCGGGQPVQLIYAIGTIGFDYRTEARRDRFRQQMDRPVSEDGSSRPVNPYDPNQLAAYLTDNPWASDKVTWTLNLERTPIYALEAEMPVGMDMTALSASADWRDRVDAAVDGSQSELKDLLKSVAVGPALPVSHVYRMFRDAIVGQVLPEDSAEFISRVSIPGVLTNRTVRLFSGQVVPVVEVKSTGIHTWNEAALVHAAVGAVKDQAAAQSIAETVDDTQLAQTIRALLDKVYYQFRNLGQTPADRAMNYAGTNAFMIGDEIKTGLLSGSYVPGQGGSLYTLDTVTVSKSPYDRIDSDSWDVVVSFFDPENDRRARVSYLFTIDVSDDLPVSLAPAHRFLGGL</sequence>
<evidence type="ECO:0000256" key="2">
    <source>
        <dbReference type="ARBA" id="ARBA00022670"/>
    </source>
</evidence>
<dbReference type="PANTHER" id="PTHR43399:SF4">
    <property type="entry name" value="CELL WALL-ASSOCIATED PROTEASE"/>
    <property type="match status" value="1"/>
</dbReference>
<dbReference type="InterPro" id="IPR036852">
    <property type="entry name" value="Peptidase_S8/S53_dom_sf"/>
</dbReference>
<dbReference type="PRINTS" id="PR00723">
    <property type="entry name" value="SUBTILISIN"/>
</dbReference>
<feature type="compositionally biased region" description="Low complexity" evidence="6">
    <location>
        <begin position="347"/>
        <end position="357"/>
    </location>
</feature>
<feature type="active site" description="Charge relay system" evidence="5">
    <location>
        <position position="29"/>
    </location>
</feature>
<feature type="region of interest" description="Disordered" evidence="6">
    <location>
        <begin position="306"/>
        <end position="358"/>
    </location>
</feature>
<keyword evidence="4 5" id="KW-0720">Serine protease</keyword>
<dbReference type="Pfam" id="PF00082">
    <property type="entry name" value="Peptidase_S8"/>
    <property type="match status" value="1"/>
</dbReference>